<dbReference type="Gene3D" id="1.20.1250.20">
    <property type="entry name" value="MFS general substrate transporter like domains"/>
    <property type="match status" value="1"/>
</dbReference>
<keyword evidence="2 5" id="KW-0812">Transmembrane</keyword>
<feature type="transmembrane region" description="Helical" evidence="5">
    <location>
        <begin position="146"/>
        <end position="166"/>
    </location>
</feature>
<evidence type="ECO:0008006" key="7">
    <source>
        <dbReference type="Google" id="ProtNLM"/>
    </source>
</evidence>
<dbReference type="GO" id="GO:0097037">
    <property type="term" value="P:heme export"/>
    <property type="evidence" value="ECO:0007669"/>
    <property type="project" value="TreeGrafter"/>
</dbReference>
<gene>
    <name evidence="6" type="primary">ORF95770</name>
</gene>
<evidence type="ECO:0000256" key="4">
    <source>
        <dbReference type="ARBA" id="ARBA00023136"/>
    </source>
</evidence>
<feature type="transmembrane region" description="Helical" evidence="5">
    <location>
        <begin position="198"/>
        <end position="218"/>
    </location>
</feature>
<evidence type="ECO:0000256" key="1">
    <source>
        <dbReference type="ARBA" id="ARBA00004141"/>
    </source>
</evidence>
<dbReference type="Pfam" id="PF07690">
    <property type="entry name" value="MFS_1"/>
    <property type="match status" value="1"/>
</dbReference>
<dbReference type="GO" id="GO:0020037">
    <property type="term" value="F:heme binding"/>
    <property type="evidence" value="ECO:0007669"/>
    <property type="project" value="TreeGrafter"/>
</dbReference>
<feature type="transmembrane region" description="Helical" evidence="5">
    <location>
        <begin position="238"/>
        <end position="258"/>
    </location>
</feature>
<dbReference type="InterPro" id="IPR036259">
    <property type="entry name" value="MFS_trans_sf"/>
</dbReference>
<dbReference type="InterPro" id="IPR011701">
    <property type="entry name" value="MFS"/>
</dbReference>
<proteinExistence type="predicted"/>
<evidence type="ECO:0000256" key="3">
    <source>
        <dbReference type="ARBA" id="ARBA00022989"/>
    </source>
</evidence>
<dbReference type="SUPFAM" id="SSF103473">
    <property type="entry name" value="MFS general substrate transporter"/>
    <property type="match status" value="1"/>
</dbReference>
<dbReference type="PANTHER" id="PTHR10924">
    <property type="entry name" value="MAJOR FACILITATOR SUPERFAMILY PROTEIN-RELATED"/>
    <property type="match status" value="1"/>
</dbReference>
<comment type="subcellular location">
    <subcellularLocation>
        <location evidence="1">Membrane</location>
        <topology evidence="1">Multi-pass membrane protein</topology>
    </subcellularLocation>
</comment>
<keyword evidence="3 5" id="KW-1133">Transmembrane helix</keyword>
<organism evidence="6">
    <name type="scientific">Arion vulgaris</name>
    <dbReference type="NCBI Taxonomy" id="1028688"/>
    <lineage>
        <taxon>Eukaryota</taxon>
        <taxon>Metazoa</taxon>
        <taxon>Spiralia</taxon>
        <taxon>Lophotrochozoa</taxon>
        <taxon>Mollusca</taxon>
        <taxon>Gastropoda</taxon>
        <taxon>Heterobranchia</taxon>
        <taxon>Euthyneura</taxon>
        <taxon>Panpulmonata</taxon>
        <taxon>Eupulmonata</taxon>
        <taxon>Stylommatophora</taxon>
        <taxon>Helicina</taxon>
        <taxon>Arionoidea</taxon>
        <taxon>Arionidae</taxon>
        <taxon>Arion</taxon>
    </lineage>
</organism>
<keyword evidence="4 5" id="KW-0472">Membrane</keyword>
<feature type="transmembrane region" description="Helical" evidence="5">
    <location>
        <begin position="270"/>
        <end position="298"/>
    </location>
</feature>
<reference evidence="6" key="1">
    <citation type="submission" date="2014-12" db="EMBL/GenBank/DDBJ databases">
        <title>Insight into the proteome of Arion vulgaris.</title>
        <authorList>
            <person name="Aradska J."/>
            <person name="Bulat T."/>
            <person name="Smidak R."/>
            <person name="Sarate P."/>
            <person name="Gangsoo J."/>
            <person name="Sialana F."/>
            <person name="Bilban M."/>
            <person name="Lubec G."/>
        </authorList>
    </citation>
    <scope>NUCLEOTIDE SEQUENCE</scope>
    <source>
        <tissue evidence="6">Skin</tissue>
    </source>
</reference>
<name>A0A0B7A656_9EUPU</name>
<dbReference type="EMBL" id="HACG01028631">
    <property type="protein sequence ID" value="CEK75496.1"/>
    <property type="molecule type" value="Transcribed_RNA"/>
</dbReference>
<evidence type="ECO:0000256" key="5">
    <source>
        <dbReference type="SAM" id="Phobius"/>
    </source>
</evidence>
<dbReference type="GO" id="GO:0015232">
    <property type="term" value="F:heme transmembrane transporter activity"/>
    <property type="evidence" value="ECO:0007669"/>
    <property type="project" value="TreeGrafter"/>
</dbReference>
<sequence>MSYVLLDRLNTNNDHSFSVYSSSFHSNNSVTRFDTDAVLNEKSDESKKKVHEAISASRDILHIMDKYNKFDNYGTIIVPREDYKASVVIVPRVYSRRWLNLILFCLYSFSNSFQWIHLNIISDSLSTYYNQSLPNDTFQRNSTIDWLSMVYMLAYIPLILPASWILNKMGLRFCCICGSMLNAAGAWLKCASVSPDRFALLMFAQTICAMGQVWVLGIPARLAAIWFGPNEVSTATSLGVFGNQVGIAVGFLIPPIIIDDSNNMEATGSGLTIICFSTAAFTTCIFILICIFSLTSLYSHQAEHNILP</sequence>
<accession>A0A0B7A656</accession>
<dbReference type="InterPro" id="IPR049680">
    <property type="entry name" value="FLVCR1-2_SLC49-like"/>
</dbReference>
<dbReference type="AlphaFoldDB" id="A0A0B7A656"/>
<feature type="transmembrane region" description="Helical" evidence="5">
    <location>
        <begin position="98"/>
        <end position="116"/>
    </location>
</feature>
<protein>
    <recommendedName>
        <fullName evidence="7">Major facilitator superfamily (MFS) profile domain-containing protein</fullName>
    </recommendedName>
</protein>
<dbReference type="PANTHER" id="PTHR10924:SF4">
    <property type="entry name" value="GH15861P"/>
    <property type="match status" value="1"/>
</dbReference>
<evidence type="ECO:0000313" key="6">
    <source>
        <dbReference type="EMBL" id="CEK75496.1"/>
    </source>
</evidence>
<evidence type="ECO:0000256" key="2">
    <source>
        <dbReference type="ARBA" id="ARBA00022692"/>
    </source>
</evidence>
<dbReference type="GO" id="GO:0016020">
    <property type="term" value="C:membrane"/>
    <property type="evidence" value="ECO:0007669"/>
    <property type="project" value="UniProtKB-SubCell"/>
</dbReference>